<dbReference type="RefSeq" id="WP_190262865.1">
    <property type="nucleotide sequence ID" value="NZ_CP053923.1"/>
</dbReference>
<dbReference type="AlphaFoldDB" id="A0A7H1N0X4"/>
<evidence type="ECO:0000313" key="1">
    <source>
        <dbReference type="EMBL" id="QNT69360.1"/>
    </source>
</evidence>
<reference evidence="1 2" key="1">
    <citation type="submission" date="2020-05" db="EMBL/GenBank/DDBJ databases">
        <title>Complete closed genome sequence of Defluviicoccus vanus.</title>
        <authorList>
            <person name="Bessarab I."/>
            <person name="Arumugam K."/>
            <person name="Maszenan A.M."/>
            <person name="Seviour R.J."/>
            <person name="Williams R.B."/>
        </authorList>
    </citation>
    <scope>NUCLEOTIDE SEQUENCE [LARGE SCALE GENOMIC DNA]</scope>
    <source>
        <strain evidence="1 2">Ben 114</strain>
    </source>
</reference>
<dbReference type="Proteomes" id="UP000516369">
    <property type="component" value="Chromosome"/>
</dbReference>
<dbReference type="KEGG" id="dvn:HQ394_08565"/>
<accession>A0A7H1N0X4</accession>
<gene>
    <name evidence="1" type="ORF">HQ394_08565</name>
</gene>
<protein>
    <submittedName>
        <fullName evidence="1">Uncharacterized protein</fullName>
    </submittedName>
</protein>
<proteinExistence type="predicted"/>
<evidence type="ECO:0000313" key="2">
    <source>
        <dbReference type="Proteomes" id="UP000516369"/>
    </source>
</evidence>
<sequence>MQTPETRPAAQKTFLLLTARGPVVIATAHAAATDIELLGKLAIKGIDKFIAFAIPGELAQDRYGDRLNSAAASQQPENDPHIVDDDGERIYALLPFHQLGSAVVHDSRGSVAVADSVEALANPQPTPVDFRPWPPVGAKLTGGRRFEIMIADLLGDDSDRSRVFRLSEVLKGVPGVKAQRANQPLFIATNGNRTEAQAAAIVPAATCCAIPMPT</sequence>
<name>A0A7H1N0X4_9PROT</name>
<organism evidence="1 2">
    <name type="scientific">Defluviicoccus vanus</name>
    <dbReference type="NCBI Taxonomy" id="111831"/>
    <lineage>
        <taxon>Bacteria</taxon>
        <taxon>Pseudomonadati</taxon>
        <taxon>Pseudomonadota</taxon>
        <taxon>Alphaproteobacteria</taxon>
        <taxon>Rhodospirillales</taxon>
        <taxon>Rhodospirillaceae</taxon>
        <taxon>Defluviicoccus</taxon>
    </lineage>
</organism>
<keyword evidence="2" id="KW-1185">Reference proteome</keyword>
<dbReference type="EMBL" id="CP053923">
    <property type="protein sequence ID" value="QNT69360.1"/>
    <property type="molecule type" value="Genomic_DNA"/>
</dbReference>